<dbReference type="STRING" id="1209989.TepRe1_0742"/>
<evidence type="ECO:0000313" key="4">
    <source>
        <dbReference type="EMBL" id="CCP25509.1"/>
    </source>
</evidence>
<dbReference type="GO" id="GO:0004340">
    <property type="term" value="F:glucokinase activity"/>
    <property type="evidence" value="ECO:0007669"/>
    <property type="project" value="UniProtKB-EC"/>
</dbReference>
<gene>
    <name evidence="4" type="ordered locus">TEPIRE1_0803</name>
</gene>
<dbReference type="PATRIC" id="fig|1209989.3.peg.888"/>
<accession>F4LWM7</accession>
<keyword evidence="4" id="KW-0808">Transferase</keyword>
<dbReference type="eggNOG" id="COG1846">
    <property type="taxonomic scope" value="Bacteria"/>
</dbReference>
<dbReference type="Pfam" id="PF13412">
    <property type="entry name" value="HTH_24"/>
    <property type="match status" value="1"/>
</dbReference>
<dbReference type="InterPro" id="IPR043129">
    <property type="entry name" value="ATPase_NBD"/>
</dbReference>
<reference evidence="5" key="1">
    <citation type="journal article" date="2013" name="Genome Announc.">
        <title>First genome sequence of a syntrophic acetate-oxidizing bacterium, Tepidanaerobacter acetatoxydans strain Re1.</title>
        <authorList>
            <person name="Manzoor S."/>
            <person name="Bongcam-Rudloff E."/>
            <person name="Schnurer A."/>
            <person name="Muller B."/>
        </authorList>
    </citation>
    <scope>NUCLEOTIDE SEQUENCE [LARGE SCALE GENOMIC DNA]</scope>
    <source>
        <strain evidence="5">Re1</strain>
    </source>
</reference>
<dbReference type="PANTHER" id="PTHR18964">
    <property type="entry name" value="ROK (REPRESSOR, ORF, KINASE) FAMILY"/>
    <property type="match status" value="1"/>
</dbReference>
<proteinExistence type="inferred from homology"/>
<name>F4LWM7_TEPAE</name>
<dbReference type="KEGG" id="tep:TepRe1_0742"/>
<dbReference type="PROSITE" id="PS01125">
    <property type="entry name" value="ROK"/>
    <property type="match status" value="1"/>
</dbReference>
<evidence type="ECO:0000313" key="5">
    <source>
        <dbReference type="Proteomes" id="UP000010802"/>
    </source>
</evidence>
<dbReference type="GO" id="GO:0042732">
    <property type="term" value="P:D-xylose metabolic process"/>
    <property type="evidence" value="ECO:0007669"/>
    <property type="project" value="UniProtKB-KW"/>
</dbReference>
<dbReference type="Gene3D" id="1.10.10.10">
    <property type="entry name" value="Winged helix-like DNA-binding domain superfamily/Winged helix DNA-binding domain"/>
    <property type="match status" value="1"/>
</dbReference>
<dbReference type="RefSeq" id="WP_013777852.1">
    <property type="nucleotide sequence ID" value="NC_015519.1"/>
</dbReference>
<keyword evidence="4" id="KW-0418">Kinase</keyword>
<protein>
    <submittedName>
        <fullName evidence="4">Glucokinase</fullName>
        <ecNumber evidence="4">2.7.1.2</ecNumber>
    </submittedName>
</protein>
<dbReference type="InterPro" id="IPR000600">
    <property type="entry name" value="ROK"/>
</dbReference>
<dbReference type="eggNOG" id="COG1940">
    <property type="taxonomic scope" value="Bacteria"/>
</dbReference>
<dbReference type="OrthoDB" id="9810372at2"/>
<keyword evidence="5" id="KW-1185">Reference proteome</keyword>
<dbReference type="SUPFAM" id="SSF46785">
    <property type="entry name" value="Winged helix' DNA-binding domain"/>
    <property type="match status" value="1"/>
</dbReference>
<dbReference type="CDD" id="cd24076">
    <property type="entry name" value="ASKHA_ATPase_ROK_BsXylR-like"/>
    <property type="match status" value="1"/>
</dbReference>
<evidence type="ECO:0000256" key="2">
    <source>
        <dbReference type="ARBA" id="ARBA00006479"/>
    </source>
</evidence>
<comment type="similarity">
    <text evidence="2">Belongs to the ROK (NagC/XylR) family.</text>
</comment>
<accession>L0RZ63</accession>
<evidence type="ECO:0000256" key="3">
    <source>
        <dbReference type="ARBA" id="ARBA00022629"/>
    </source>
</evidence>
<dbReference type="Gene3D" id="3.30.420.40">
    <property type="match status" value="2"/>
</dbReference>
<dbReference type="EMBL" id="HF563609">
    <property type="protein sequence ID" value="CCP25509.1"/>
    <property type="molecule type" value="Genomic_DNA"/>
</dbReference>
<dbReference type="InterPro" id="IPR049874">
    <property type="entry name" value="ROK_cs"/>
</dbReference>
<comment type="function">
    <text evidence="1">Transcriptional repressor of xylose-utilizing enzymes.</text>
</comment>
<keyword evidence="3" id="KW-0859">Xylose metabolism</keyword>
<keyword evidence="3" id="KW-0119">Carbohydrate metabolism</keyword>
<organism evidence="4 5">
    <name type="scientific">Tepidanaerobacter acetatoxydans (strain DSM 21804 / JCM 16047 / Re1)</name>
    <dbReference type="NCBI Taxonomy" id="1209989"/>
    <lineage>
        <taxon>Bacteria</taxon>
        <taxon>Bacillati</taxon>
        <taxon>Bacillota</taxon>
        <taxon>Clostridia</taxon>
        <taxon>Thermosediminibacterales</taxon>
        <taxon>Tepidanaerobacteraceae</taxon>
        <taxon>Tepidanaerobacter</taxon>
    </lineage>
</organism>
<dbReference type="Proteomes" id="UP000010802">
    <property type="component" value="Chromosome"/>
</dbReference>
<dbReference type="Pfam" id="PF00480">
    <property type="entry name" value="ROK"/>
    <property type="match status" value="1"/>
</dbReference>
<evidence type="ECO:0000256" key="1">
    <source>
        <dbReference type="ARBA" id="ARBA00002486"/>
    </source>
</evidence>
<dbReference type="InterPro" id="IPR036388">
    <property type="entry name" value="WH-like_DNA-bd_sf"/>
</dbReference>
<dbReference type="KEGG" id="tae:TepiRe1_0803"/>
<dbReference type="PANTHER" id="PTHR18964:SF149">
    <property type="entry name" value="BIFUNCTIONAL UDP-N-ACETYLGLUCOSAMINE 2-EPIMERASE_N-ACETYLMANNOSAMINE KINASE"/>
    <property type="match status" value="1"/>
</dbReference>
<sequence>MQKFNLDEFKATTNANDCLVLNTIRHYGPISRAAIAKVTDLTAPAITYITNKLLDSGLVVEYKVGKSSGGRRPILLTVNPDILNVVVIHISSNKLRGYLVNGDLQVLTEREYPVQKVPKDDILELMLTTISDLKQESKTDILGIGVVVHGPVKSKEGISIFAPNLGWRNVPIKYIVEEKIGIPTFVENDVRAMAIGEFHYGTARSVENMVFLKVGYGVGSAIFIEGKLYRGHGDSAGEIGHTTIDVGGPLCSCGNYGCLESLVSENALVKAMVKSIKEGRSSVAQDMAGGNLDEITPEIIYEAAEKGDVLAGRILRQVARYLGIGIANTINTFNPELLTIGGGIVRARAFIEDTILDTVKTRSLENSFSLCEIEFSDMGEVATVKGAADVVMTAIL</sequence>
<dbReference type="HOGENOM" id="CLU_036604_13_5_9"/>
<dbReference type="AlphaFoldDB" id="F4LWM7"/>
<dbReference type="EC" id="2.7.1.2" evidence="4"/>
<dbReference type="InterPro" id="IPR036390">
    <property type="entry name" value="WH_DNA-bd_sf"/>
</dbReference>
<dbReference type="SUPFAM" id="SSF53067">
    <property type="entry name" value="Actin-like ATPase domain"/>
    <property type="match status" value="1"/>
</dbReference>